<dbReference type="Proteomes" id="UP000027222">
    <property type="component" value="Unassembled WGS sequence"/>
</dbReference>
<keyword evidence="2" id="KW-1185">Reference proteome</keyword>
<proteinExistence type="predicted"/>
<dbReference type="EMBL" id="KL142426">
    <property type="protein sequence ID" value="KDR66187.1"/>
    <property type="molecule type" value="Genomic_DNA"/>
</dbReference>
<dbReference type="AlphaFoldDB" id="A0A067S8D2"/>
<reference evidence="2" key="1">
    <citation type="journal article" date="2014" name="Proc. Natl. Acad. Sci. U.S.A.">
        <title>Extensive sampling of basidiomycete genomes demonstrates inadequacy of the white-rot/brown-rot paradigm for wood decay fungi.</title>
        <authorList>
            <person name="Riley R."/>
            <person name="Salamov A.A."/>
            <person name="Brown D.W."/>
            <person name="Nagy L.G."/>
            <person name="Floudas D."/>
            <person name="Held B.W."/>
            <person name="Levasseur A."/>
            <person name="Lombard V."/>
            <person name="Morin E."/>
            <person name="Otillar R."/>
            <person name="Lindquist E.A."/>
            <person name="Sun H."/>
            <person name="LaButti K.M."/>
            <person name="Schmutz J."/>
            <person name="Jabbour D."/>
            <person name="Luo H."/>
            <person name="Baker S.E."/>
            <person name="Pisabarro A.G."/>
            <person name="Walton J.D."/>
            <person name="Blanchette R.A."/>
            <person name="Henrissat B."/>
            <person name="Martin F."/>
            <person name="Cullen D."/>
            <person name="Hibbett D.S."/>
            <person name="Grigoriev I.V."/>
        </authorList>
    </citation>
    <scope>NUCLEOTIDE SEQUENCE [LARGE SCALE GENOMIC DNA]</scope>
    <source>
        <strain evidence="2">CBS 339.88</strain>
    </source>
</reference>
<name>A0A067S8D2_GALM3</name>
<gene>
    <name evidence="1" type="ORF">GALMADRAFT_1204861</name>
</gene>
<organism evidence="1 2">
    <name type="scientific">Galerina marginata (strain CBS 339.88)</name>
    <dbReference type="NCBI Taxonomy" id="685588"/>
    <lineage>
        <taxon>Eukaryota</taxon>
        <taxon>Fungi</taxon>
        <taxon>Dikarya</taxon>
        <taxon>Basidiomycota</taxon>
        <taxon>Agaricomycotina</taxon>
        <taxon>Agaricomycetes</taxon>
        <taxon>Agaricomycetidae</taxon>
        <taxon>Agaricales</taxon>
        <taxon>Agaricineae</taxon>
        <taxon>Strophariaceae</taxon>
        <taxon>Galerina</taxon>
    </lineage>
</organism>
<evidence type="ECO:0000313" key="2">
    <source>
        <dbReference type="Proteomes" id="UP000027222"/>
    </source>
</evidence>
<evidence type="ECO:0000313" key="1">
    <source>
        <dbReference type="EMBL" id="KDR66187.1"/>
    </source>
</evidence>
<dbReference type="HOGENOM" id="CLU_2049871_0_0_1"/>
<protein>
    <submittedName>
        <fullName evidence="1">Uncharacterized protein</fullName>
    </submittedName>
</protein>
<sequence length="120" mass="13459">MNVKLQCRCHMHCQCQTEHFIHIDVCQCFASINPEISLSPRKAALKKACWEAGCLAGRSGWTFGTEIIDAMNEMKWQCNAVQRIDLELEFEQAIDSGIEYAAAGLCIATPTVRSLIMNLH</sequence>
<accession>A0A067S8D2</accession>